<feature type="compositionally biased region" description="Pro residues" evidence="1">
    <location>
        <begin position="360"/>
        <end position="371"/>
    </location>
</feature>
<reference evidence="4 5" key="1">
    <citation type="submission" date="2018-10" db="EMBL/GenBank/DDBJ databases">
        <title>Draft genome of Mycobacterium hodleri strain B.</title>
        <authorList>
            <person name="Amande T.J."/>
            <person name="Mcgenity T.J."/>
        </authorList>
    </citation>
    <scope>NUCLEOTIDE SEQUENCE [LARGE SCALE GENOMIC DNA]</scope>
    <source>
        <strain evidence="4 5">B</strain>
    </source>
</reference>
<evidence type="ECO:0000256" key="1">
    <source>
        <dbReference type="SAM" id="MobiDB-lite"/>
    </source>
</evidence>
<dbReference type="Pfam" id="PF23717">
    <property type="entry name" value="DUF7159"/>
    <property type="match status" value="1"/>
</dbReference>
<dbReference type="InterPro" id="IPR055583">
    <property type="entry name" value="DUF7159"/>
</dbReference>
<feature type="region of interest" description="Disordered" evidence="1">
    <location>
        <begin position="327"/>
        <end position="393"/>
    </location>
</feature>
<dbReference type="AlphaFoldDB" id="A0A544VRI0"/>
<gene>
    <name evidence="4" type="ORF">D8S82_31370</name>
</gene>
<evidence type="ECO:0000259" key="3">
    <source>
        <dbReference type="Pfam" id="PF23717"/>
    </source>
</evidence>
<evidence type="ECO:0000256" key="2">
    <source>
        <dbReference type="SAM" id="Phobius"/>
    </source>
</evidence>
<feature type="compositionally biased region" description="Basic and acidic residues" evidence="1">
    <location>
        <begin position="383"/>
        <end position="393"/>
    </location>
</feature>
<dbReference type="Proteomes" id="UP000315759">
    <property type="component" value="Unassembled WGS sequence"/>
</dbReference>
<accession>A0A544VRI0</accession>
<protein>
    <recommendedName>
        <fullName evidence="3">DUF7159 domain-containing protein</fullName>
    </recommendedName>
</protein>
<comment type="caution">
    <text evidence="4">The sequence shown here is derived from an EMBL/GenBank/DDBJ whole genome shotgun (WGS) entry which is preliminary data.</text>
</comment>
<dbReference type="EMBL" id="VIFX01000067">
    <property type="protein sequence ID" value="TQR82593.1"/>
    <property type="molecule type" value="Genomic_DNA"/>
</dbReference>
<proteinExistence type="predicted"/>
<organism evidence="4 5">
    <name type="scientific">Mycolicibacterium hodleri</name>
    <dbReference type="NCBI Taxonomy" id="49897"/>
    <lineage>
        <taxon>Bacteria</taxon>
        <taxon>Bacillati</taxon>
        <taxon>Actinomycetota</taxon>
        <taxon>Actinomycetes</taxon>
        <taxon>Mycobacteriales</taxon>
        <taxon>Mycobacteriaceae</taxon>
        <taxon>Mycolicibacterium</taxon>
    </lineage>
</organism>
<evidence type="ECO:0000313" key="5">
    <source>
        <dbReference type="Proteomes" id="UP000315759"/>
    </source>
</evidence>
<keyword evidence="5" id="KW-1185">Reference proteome</keyword>
<keyword evidence="2" id="KW-1133">Transmembrane helix</keyword>
<keyword evidence="2" id="KW-0812">Transmembrane</keyword>
<evidence type="ECO:0000313" key="4">
    <source>
        <dbReference type="EMBL" id="TQR82593.1"/>
    </source>
</evidence>
<feature type="domain" description="DUF7159" evidence="3">
    <location>
        <begin position="2"/>
        <end position="194"/>
    </location>
</feature>
<feature type="transmembrane region" description="Helical" evidence="2">
    <location>
        <begin position="230"/>
        <end position="253"/>
    </location>
</feature>
<keyword evidence="2" id="KW-0472">Membrane</keyword>
<feature type="compositionally biased region" description="Low complexity" evidence="1">
    <location>
        <begin position="327"/>
        <end position="340"/>
    </location>
</feature>
<sequence length="393" mass="40489">MDRDSIAFTDGDLPTSEQATAAVLRTEAIAATRGLRLHSIGVTWSEDADLQASMLMESLSESGFDNVVAIRMPEATEALARGIADVLGYDTTAVCVVEPESVISLIVNTSDGAVQTAFNHSVDSDDALISWLSTIFTRADWAPEALVVVGSAGDLDPLLHRLEDALAVPVFAPEEAKLALARGAALASAQSTEMPLAALDDGFVVDARSDRAEQLLIGAKNKRRRTLATVGPAAMLAVGAVTFVVSVSIAVSLQLTPTRTAQPSEPVPAARVEVPEVARAEPPAMPPPVAVPPAPVVEAAPPPLPEAPEAPAPVVDEAPVAVVDSPAEAPPVDQAPIAEPEAPPAAPVDPALAPPMVGTPLPPTVAPPYVEPVPTKKPGILSRIKEKLTPGPG</sequence>
<name>A0A544VRI0_9MYCO</name>